<evidence type="ECO:0000313" key="2">
    <source>
        <dbReference type="Proteomes" id="UP000638462"/>
    </source>
</evidence>
<evidence type="ECO:0000313" key="1">
    <source>
        <dbReference type="EMBL" id="GGF07284.1"/>
    </source>
</evidence>
<protein>
    <submittedName>
        <fullName evidence="1">Uncharacterized protein</fullName>
    </submittedName>
</protein>
<reference evidence="2" key="1">
    <citation type="journal article" date="2019" name="Int. J. Syst. Evol. Microbiol.">
        <title>The Global Catalogue of Microorganisms (GCM) 10K type strain sequencing project: providing services to taxonomists for standard genome sequencing and annotation.</title>
        <authorList>
            <consortium name="The Broad Institute Genomics Platform"/>
            <consortium name="The Broad Institute Genome Sequencing Center for Infectious Disease"/>
            <person name="Wu L."/>
            <person name="Ma J."/>
        </authorList>
    </citation>
    <scope>NUCLEOTIDE SEQUENCE [LARGE SCALE GENOMIC DNA]</scope>
    <source>
        <strain evidence="2">CGMCC 1.15394</strain>
    </source>
</reference>
<dbReference type="Proteomes" id="UP000638462">
    <property type="component" value="Unassembled WGS sequence"/>
</dbReference>
<gene>
    <name evidence="1" type="ORF">GCM10008027_35240</name>
</gene>
<dbReference type="RefSeq" id="WP_029773210.1">
    <property type="nucleotide sequence ID" value="NZ_BMIT01000017.1"/>
</dbReference>
<keyword evidence="2" id="KW-1185">Reference proteome</keyword>
<organism evidence="1 2">
    <name type="scientific">Pseudoalteromonas gelatinilytica</name>
    <dbReference type="NCBI Taxonomy" id="1703256"/>
    <lineage>
        <taxon>Bacteria</taxon>
        <taxon>Pseudomonadati</taxon>
        <taxon>Pseudomonadota</taxon>
        <taxon>Gammaproteobacteria</taxon>
        <taxon>Alteromonadales</taxon>
        <taxon>Pseudoalteromonadaceae</taxon>
        <taxon>Pseudoalteromonas</taxon>
    </lineage>
</organism>
<comment type="caution">
    <text evidence="1">The sequence shown here is derived from an EMBL/GenBank/DDBJ whole genome shotgun (WGS) entry which is preliminary data.</text>
</comment>
<accession>A0ABQ1U1U8</accession>
<dbReference type="EMBL" id="BMIT01000017">
    <property type="protein sequence ID" value="GGF07284.1"/>
    <property type="molecule type" value="Genomic_DNA"/>
</dbReference>
<proteinExistence type="predicted"/>
<sequence>MQKLAKCPHCRGLLDISAVAINKASDELLCIYTALPGQASAALANYVQLFTPDKSDLSSARQLKISKDVIELTKEFDLAVFTQSLNITVTSIRDHWQRNGYRRMGDDHAYLKKVLETEQQKFIQSHPKQTVVSANKSIEVRTERPETLEESTRKWQENIAKYRR</sequence>
<name>A0ABQ1U1U8_9GAMM</name>